<dbReference type="InterPro" id="IPR033900">
    <property type="entry name" value="Gram_neg_porin_domain"/>
</dbReference>
<evidence type="ECO:0000313" key="3">
    <source>
        <dbReference type="EMBL" id="MBR7801459.1"/>
    </source>
</evidence>
<evidence type="ECO:0000256" key="1">
    <source>
        <dbReference type="SAM" id="SignalP"/>
    </source>
</evidence>
<keyword evidence="1" id="KW-0732">Signal</keyword>
<feature type="chain" id="PRO_5037551849" evidence="1">
    <location>
        <begin position="28"/>
        <end position="383"/>
    </location>
</feature>
<accession>A0A941E1E5</accession>
<keyword evidence="4" id="KW-1185">Reference proteome</keyword>
<dbReference type="AlphaFoldDB" id="A0A941E1E5"/>
<organism evidence="3 4">
    <name type="scientific">Undibacterium fentianense</name>
    <dbReference type="NCBI Taxonomy" id="2828728"/>
    <lineage>
        <taxon>Bacteria</taxon>
        <taxon>Pseudomonadati</taxon>
        <taxon>Pseudomonadota</taxon>
        <taxon>Betaproteobacteria</taxon>
        <taxon>Burkholderiales</taxon>
        <taxon>Oxalobacteraceae</taxon>
        <taxon>Undibacterium</taxon>
    </lineage>
</organism>
<gene>
    <name evidence="3" type="ORF">KDM90_15720</name>
</gene>
<evidence type="ECO:0000313" key="4">
    <source>
        <dbReference type="Proteomes" id="UP000678545"/>
    </source>
</evidence>
<evidence type="ECO:0000259" key="2">
    <source>
        <dbReference type="Pfam" id="PF13609"/>
    </source>
</evidence>
<dbReference type="SUPFAM" id="SSF56935">
    <property type="entry name" value="Porins"/>
    <property type="match status" value="1"/>
</dbReference>
<dbReference type="EMBL" id="JAGSPJ010000007">
    <property type="protein sequence ID" value="MBR7801459.1"/>
    <property type="molecule type" value="Genomic_DNA"/>
</dbReference>
<dbReference type="Pfam" id="PF13609">
    <property type="entry name" value="Porin_4"/>
    <property type="match status" value="1"/>
</dbReference>
<feature type="domain" description="Porin" evidence="2">
    <location>
        <begin position="12"/>
        <end position="361"/>
    </location>
</feature>
<dbReference type="RefSeq" id="WP_212676589.1">
    <property type="nucleotide sequence ID" value="NZ_JAGSPJ010000007.1"/>
</dbReference>
<name>A0A941E1E5_9BURK</name>
<dbReference type="InterPro" id="IPR023614">
    <property type="entry name" value="Porin_dom_sf"/>
</dbReference>
<comment type="caution">
    <text evidence="3">The sequence shown here is derived from an EMBL/GenBank/DDBJ whole genome shotgun (WGS) entry which is preliminary data.</text>
</comment>
<dbReference type="GO" id="GO:0016020">
    <property type="term" value="C:membrane"/>
    <property type="evidence" value="ECO:0007669"/>
    <property type="project" value="InterPro"/>
</dbReference>
<dbReference type="Proteomes" id="UP000678545">
    <property type="component" value="Unassembled WGS sequence"/>
</dbReference>
<protein>
    <submittedName>
        <fullName evidence="3">Porin</fullName>
    </submittedName>
</protein>
<sequence length="383" mass="42769">MGRVKTVSIRSALAFLCFSGVSGVSQAIDFTYSGFGNITAGRVFSAAGLETGFPDNTKWQCPCYIADYSHGSVYEKRWNFAPESRFGFQGTASFTDNFSFTGQLMARHAAGDADLAVEQAFFSYNISPKFTLQVGRKRLPLFFYSDFQDVAFAYNWARVPPDVYGWPVVNYNGANLTFRDDIGGWAVKSTVYVGKEHSKEVPIAKLGDPSRVDVEWDNMYGIDLELNRDWFTARAAINKSKQRRLRLGPNGLEQFSPDPVEFGKSSPQTYSSLSLNVDRDNLVVRSEFSRVNAAPARGSYKGYLIGAGYRMGDFLPMLTVSRLNAYGSTGAPEEVDRNIGVSMRYQLSDGSALKLQLDRSRWDFLNGTDNTRKLITVSYDFTF</sequence>
<dbReference type="GO" id="GO:0015288">
    <property type="term" value="F:porin activity"/>
    <property type="evidence" value="ECO:0007669"/>
    <property type="project" value="InterPro"/>
</dbReference>
<reference evidence="3" key="1">
    <citation type="submission" date="2021-04" db="EMBL/GenBank/DDBJ databases">
        <title>novel species isolated from subtropical streams in China.</title>
        <authorList>
            <person name="Lu H."/>
        </authorList>
    </citation>
    <scope>NUCLEOTIDE SEQUENCE</scope>
    <source>
        <strain evidence="3">FT137W</strain>
    </source>
</reference>
<feature type="signal peptide" evidence="1">
    <location>
        <begin position="1"/>
        <end position="27"/>
    </location>
</feature>
<dbReference type="Gene3D" id="2.40.160.10">
    <property type="entry name" value="Porin"/>
    <property type="match status" value="1"/>
</dbReference>
<proteinExistence type="predicted"/>